<dbReference type="Proteomes" id="UP000592820">
    <property type="component" value="Unassembled WGS sequence"/>
</dbReference>
<evidence type="ECO:0000313" key="11">
    <source>
        <dbReference type="EMBL" id="MBB5401851.1"/>
    </source>
</evidence>
<gene>
    <name evidence="8" type="primary">pqqE</name>
    <name evidence="11" type="ORF">HDG41_003934</name>
</gene>
<comment type="pathway">
    <text evidence="8">Cofactor biosynthesis; pyrroloquinoline quinone biosynthesis.</text>
</comment>
<evidence type="ECO:0000256" key="6">
    <source>
        <dbReference type="ARBA" id="ARBA00023004"/>
    </source>
</evidence>
<dbReference type="Gene3D" id="3.20.20.70">
    <property type="entry name" value="Aldolase class I"/>
    <property type="match status" value="1"/>
</dbReference>
<feature type="region of interest" description="Disordered" evidence="9">
    <location>
        <begin position="391"/>
        <end position="412"/>
    </location>
</feature>
<evidence type="ECO:0000256" key="9">
    <source>
        <dbReference type="SAM" id="MobiDB-lite"/>
    </source>
</evidence>
<proteinExistence type="inferred from homology"/>
<evidence type="ECO:0000256" key="8">
    <source>
        <dbReference type="HAMAP-Rule" id="MF_00660"/>
    </source>
</evidence>
<dbReference type="InterPro" id="IPR007197">
    <property type="entry name" value="rSAM"/>
</dbReference>
<dbReference type="EC" id="1.21.98.4" evidence="8"/>
<dbReference type="PROSITE" id="PS51918">
    <property type="entry name" value="RADICAL_SAM"/>
    <property type="match status" value="1"/>
</dbReference>
<dbReference type="GO" id="GO:0016491">
    <property type="term" value="F:oxidoreductase activity"/>
    <property type="evidence" value="ECO:0007669"/>
    <property type="project" value="UniProtKB-KW"/>
</dbReference>
<dbReference type="InterPro" id="IPR017200">
    <property type="entry name" value="PqqE-like"/>
</dbReference>
<dbReference type="InterPro" id="IPR023885">
    <property type="entry name" value="4Fe4S-binding_SPASM_dom"/>
</dbReference>
<dbReference type="SUPFAM" id="SSF102114">
    <property type="entry name" value="Radical SAM enzymes"/>
    <property type="match status" value="1"/>
</dbReference>
<dbReference type="CDD" id="cd01335">
    <property type="entry name" value="Radical_SAM"/>
    <property type="match status" value="1"/>
</dbReference>
<feature type="binding site" evidence="8">
    <location>
        <position position="37"/>
    </location>
    <ligand>
        <name>[4Fe-4S] cluster</name>
        <dbReference type="ChEBI" id="CHEBI:49883"/>
        <note>4Fe-4S-S-AdoMet</note>
    </ligand>
</feature>
<dbReference type="InterPro" id="IPR013785">
    <property type="entry name" value="Aldolase_TIM"/>
</dbReference>
<dbReference type="PANTHER" id="PTHR11228:SF7">
    <property type="entry name" value="PQQA PEPTIDE CYCLASE"/>
    <property type="match status" value="1"/>
</dbReference>
<keyword evidence="4 8" id="KW-0884">PQQ biosynthesis</keyword>
<dbReference type="PIRSF" id="PIRSF037420">
    <property type="entry name" value="PQQ_syn_pqqE"/>
    <property type="match status" value="1"/>
</dbReference>
<comment type="caution">
    <text evidence="11">The sequence shown here is derived from an EMBL/GenBank/DDBJ whole genome shotgun (WGS) entry which is preliminary data.</text>
</comment>
<name>A0A7W8P350_9BURK</name>
<keyword evidence="3 8" id="KW-0479">Metal-binding</keyword>
<dbReference type="GO" id="GO:0005506">
    <property type="term" value="F:iron ion binding"/>
    <property type="evidence" value="ECO:0007669"/>
    <property type="project" value="UniProtKB-UniRule"/>
</dbReference>
<feature type="binding site" evidence="8">
    <location>
        <position position="44"/>
    </location>
    <ligand>
        <name>[4Fe-4S] cluster</name>
        <dbReference type="ChEBI" id="CHEBI:49883"/>
        <note>4Fe-4S-S-AdoMet</note>
    </ligand>
</feature>
<evidence type="ECO:0000313" key="12">
    <source>
        <dbReference type="Proteomes" id="UP000592820"/>
    </source>
</evidence>
<dbReference type="Pfam" id="PF13186">
    <property type="entry name" value="SPASM"/>
    <property type="match status" value="1"/>
</dbReference>
<dbReference type="CDD" id="cd21119">
    <property type="entry name" value="SPASM_PqqE"/>
    <property type="match status" value="1"/>
</dbReference>
<evidence type="ECO:0000256" key="5">
    <source>
        <dbReference type="ARBA" id="ARBA00023002"/>
    </source>
</evidence>
<protein>
    <recommendedName>
        <fullName evidence="8">PqqA peptide cyclase</fullName>
        <ecNumber evidence="8">1.21.98.4</ecNumber>
    </recommendedName>
    <alternativeName>
        <fullName evidence="8">Coenzyme PQQ synthesis protein E</fullName>
    </alternativeName>
</protein>
<dbReference type="AlphaFoldDB" id="A0A7W8P350"/>
<comment type="subunit">
    <text evidence="8">Interacts with PqqD. The interaction is necessary for activity of PqqE.</text>
</comment>
<evidence type="ECO:0000259" key="10">
    <source>
        <dbReference type="PROSITE" id="PS51918"/>
    </source>
</evidence>
<evidence type="ECO:0000256" key="3">
    <source>
        <dbReference type="ARBA" id="ARBA00022723"/>
    </source>
</evidence>
<dbReference type="SFLD" id="SFLDS00029">
    <property type="entry name" value="Radical_SAM"/>
    <property type="match status" value="1"/>
</dbReference>
<keyword evidence="1 8" id="KW-0004">4Fe-4S</keyword>
<dbReference type="InterPro" id="IPR011843">
    <property type="entry name" value="PQQ_synth_PqqE_bac"/>
</dbReference>
<comment type="cofactor">
    <cofactor evidence="8">
        <name>[4Fe-4S] cluster</name>
        <dbReference type="ChEBI" id="CHEBI:49883"/>
    </cofactor>
    <text evidence="8">Binds 1 [4Fe-4S] cluster. The cluster is coordinated with 3 cysteines and an exchangeable S-adenosyl-L-methionine.</text>
</comment>
<dbReference type="GO" id="GO:0018189">
    <property type="term" value="P:pyrroloquinoline quinone biosynthetic process"/>
    <property type="evidence" value="ECO:0007669"/>
    <property type="project" value="UniProtKB-UniRule"/>
</dbReference>
<dbReference type="GO" id="GO:0051539">
    <property type="term" value="F:4 iron, 4 sulfur cluster binding"/>
    <property type="evidence" value="ECO:0007669"/>
    <property type="project" value="UniProtKB-KW"/>
</dbReference>
<dbReference type="Pfam" id="PF04055">
    <property type="entry name" value="Radical_SAM"/>
    <property type="match status" value="1"/>
</dbReference>
<organism evidence="11 12">
    <name type="scientific">Paraburkholderia youngii</name>
    <dbReference type="NCBI Taxonomy" id="2782701"/>
    <lineage>
        <taxon>Bacteria</taxon>
        <taxon>Pseudomonadati</taxon>
        <taxon>Pseudomonadota</taxon>
        <taxon>Betaproteobacteria</taxon>
        <taxon>Burkholderiales</taxon>
        <taxon>Burkholderiaceae</taxon>
        <taxon>Paraburkholderia</taxon>
    </lineage>
</organism>
<dbReference type="NCBIfam" id="TIGR02109">
    <property type="entry name" value="PQQ_syn_pqqE"/>
    <property type="match status" value="1"/>
</dbReference>
<evidence type="ECO:0000256" key="7">
    <source>
        <dbReference type="ARBA" id="ARBA00023014"/>
    </source>
</evidence>
<dbReference type="InterPro" id="IPR006638">
    <property type="entry name" value="Elp3/MiaA/NifB-like_rSAM"/>
</dbReference>
<dbReference type="SFLD" id="SFLDG01067">
    <property type="entry name" value="SPASM/twitch_domain_containing"/>
    <property type="match status" value="1"/>
</dbReference>
<keyword evidence="7 8" id="KW-0411">Iron-sulfur</keyword>
<dbReference type="HAMAP" id="MF_00660">
    <property type="entry name" value="PqqE"/>
    <property type="match status" value="1"/>
</dbReference>
<comment type="similarity">
    <text evidence="8">Belongs to the radical SAM superfamily. PqqE family.</text>
</comment>
<evidence type="ECO:0000256" key="1">
    <source>
        <dbReference type="ARBA" id="ARBA00022485"/>
    </source>
</evidence>
<evidence type="ECO:0000256" key="2">
    <source>
        <dbReference type="ARBA" id="ARBA00022691"/>
    </source>
</evidence>
<dbReference type="InterPro" id="IPR058240">
    <property type="entry name" value="rSAM_sf"/>
</dbReference>
<reference evidence="11 12" key="1">
    <citation type="submission" date="2020-08" db="EMBL/GenBank/DDBJ databases">
        <title>Genomic Encyclopedia of Type Strains, Phase IV (KMG-V): Genome sequencing to study the core and pangenomes of soil and plant-associated prokaryotes.</title>
        <authorList>
            <person name="Whitman W."/>
        </authorList>
    </citation>
    <scope>NUCLEOTIDE SEQUENCE [LARGE SCALE GENOMIC DNA]</scope>
    <source>
        <strain evidence="11 12">JPY162</strain>
    </source>
</reference>
<dbReference type="PANTHER" id="PTHR11228">
    <property type="entry name" value="RADICAL SAM DOMAIN PROTEIN"/>
    <property type="match status" value="1"/>
</dbReference>
<evidence type="ECO:0000256" key="4">
    <source>
        <dbReference type="ARBA" id="ARBA00022905"/>
    </source>
</evidence>
<dbReference type="NCBIfam" id="TIGR04085">
    <property type="entry name" value="rSAM_more_4Fe4S"/>
    <property type="match status" value="1"/>
</dbReference>
<keyword evidence="6 8" id="KW-0408">Iron</keyword>
<dbReference type="SFLD" id="SFLDF00280">
    <property type="entry name" value="coenzyme_PQQ_synthesis_protein"/>
    <property type="match status" value="1"/>
</dbReference>
<feature type="binding site" evidence="8">
    <location>
        <position position="41"/>
    </location>
    <ligand>
        <name>[4Fe-4S] cluster</name>
        <dbReference type="ChEBI" id="CHEBI:49883"/>
        <note>4Fe-4S-S-AdoMet</note>
    </ligand>
</feature>
<comment type="catalytic activity">
    <reaction evidence="8">
        <text>[PQQ precursor protein] + S-adenosyl-L-methionine = E-Y cross-linked-[PQQ precursor protein] + 5'-deoxyadenosine + L-methionine + H(+)</text>
        <dbReference type="Rhea" id="RHEA:56836"/>
        <dbReference type="Rhea" id="RHEA-COMP:14800"/>
        <dbReference type="Rhea" id="RHEA-COMP:14801"/>
        <dbReference type="ChEBI" id="CHEBI:15378"/>
        <dbReference type="ChEBI" id="CHEBI:17319"/>
        <dbReference type="ChEBI" id="CHEBI:57844"/>
        <dbReference type="ChEBI" id="CHEBI:59789"/>
        <dbReference type="ChEBI" id="CHEBI:141026"/>
        <dbReference type="ChEBI" id="CHEBI:141027"/>
        <dbReference type="EC" id="1.21.98.4"/>
    </reaction>
</comment>
<keyword evidence="5 8" id="KW-0560">Oxidoreductase</keyword>
<dbReference type="UniPathway" id="UPA00539"/>
<dbReference type="RefSeq" id="WP_184226825.1">
    <property type="nucleotide sequence ID" value="NZ_JACHDE010000006.1"/>
</dbReference>
<sequence>MTDLSQPGSQPGGQPQSSAAAAVPPPLWLLAELTYRCPLHCAFCYNPLDYTDHNRELTTGQWLDVLREARALGAVQLGFSGGEPLVRDDVEVLVEEAHRLGFYTNLITSGVGLTDQRLGDLKAAGLDHIQLSFQDSTQQLNDFLSSTRTFELKQRVAAALKRHGFPMVMNCVLHRYNLPHVDKIIEMALALGAEYLELANTQYYGWARENQAQLMPTREQLEEAEAVVARYRQTHGERCKIFFVVPDYFERRPKRCMNGWGAVFLGVAPDGAALPCHAARGLPGLTLPNVKDMPLREIWYDSDAFNRFRGLQWMKEPCRSCDEKEHDLGGCRCQAYLLTGDAANADPVCDKSPFHENVVKIVRHAASESAATAAAREQPILFRNDANSRKLAAAAREPDTAGDNRASPGAQS</sequence>
<keyword evidence="2 8" id="KW-0949">S-adenosyl-L-methionine</keyword>
<dbReference type="EMBL" id="JACHDE010000006">
    <property type="protein sequence ID" value="MBB5401851.1"/>
    <property type="molecule type" value="Genomic_DNA"/>
</dbReference>
<dbReference type="SMART" id="SM00729">
    <property type="entry name" value="Elp3"/>
    <property type="match status" value="1"/>
</dbReference>
<accession>A0A7W8P350</accession>
<feature type="domain" description="Radical SAM core" evidence="10">
    <location>
        <begin position="23"/>
        <end position="238"/>
    </location>
</feature>
<dbReference type="InterPro" id="IPR050377">
    <property type="entry name" value="Radical_SAM_PqqE_MftC-like"/>
</dbReference>
<dbReference type="GO" id="GO:1904047">
    <property type="term" value="F:S-adenosyl-L-methionine binding"/>
    <property type="evidence" value="ECO:0007669"/>
    <property type="project" value="UniProtKB-UniRule"/>
</dbReference>
<dbReference type="SFLD" id="SFLDG01386">
    <property type="entry name" value="main_SPASM_domain-containing"/>
    <property type="match status" value="1"/>
</dbReference>
<dbReference type="GO" id="GO:0009975">
    <property type="term" value="F:cyclase activity"/>
    <property type="evidence" value="ECO:0007669"/>
    <property type="project" value="UniProtKB-UniRule"/>
</dbReference>
<comment type="function">
    <text evidence="8">Catalyzes the cross-linking of a glutamate residue and a tyrosine residue in the PqqA protein as part of the biosynthesis of pyrroloquinoline quinone (PQQ).</text>
</comment>